<evidence type="ECO:0000313" key="2">
    <source>
        <dbReference type="EMBL" id="CAG7718922.1"/>
    </source>
</evidence>
<comment type="caution">
    <text evidence="2">The sequence shown here is derived from an EMBL/GenBank/DDBJ whole genome shotgun (WGS) entry which is preliminary data.</text>
</comment>
<keyword evidence="3" id="KW-1185">Reference proteome</keyword>
<dbReference type="AlphaFoldDB" id="A0A8J2NUH9"/>
<evidence type="ECO:0000256" key="1">
    <source>
        <dbReference type="SAM" id="Phobius"/>
    </source>
</evidence>
<evidence type="ECO:0000313" key="3">
    <source>
        <dbReference type="Proteomes" id="UP000708208"/>
    </source>
</evidence>
<accession>A0A8J2NUH9</accession>
<name>A0A8J2NUH9_9HEXA</name>
<keyword evidence="1" id="KW-0472">Membrane</keyword>
<keyword evidence="1" id="KW-1133">Transmembrane helix</keyword>
<gene>
    <name evidence="2" type="ORF">AFUS01_LOCUS8280</name>
</gene>
<sequence>MFMFSLFPEVVQKQLVCQLIWCGFEYYFAICAIFPQVLAFNVIGVYVLTSLYWLRRFRTFTTLAQVRPFLVESRLAQQARPYLRLQLATELFNNTFSGIVVAPLIGLLVLGHVFVIYAAVRLNGIVPIPVSVMFFFWAIAFVVIEMTFFLKVGLVHEISKRMLSSWLNSVARTRRQNLMYLRPIGIKMGDFIEQTTAFLIYKNTHVTWQTSGNPSHLSFDIEGSGTVLGQRRSQSYKMHGGGLMVGAYPEIGPAPRMGSD</sequence>
<dbReference type="Proteomes" id="UP000708208">
    <property type="component" value="Unassembled WGS sequence"/>
</dbReference>
<dbReference type="EMBL" id="CAJVCH010057262">
    <property type="protein sequence ID" value="CAG7718922.1"/>
    <property type="molecule type" value="Genomic_DNA"/>
</dbReference>
<feature type="transmembrane region" description="Helical" evidence="1">
    <location>
        <begin position="26"/>
        <end position="48"/>
    </location>
</feature>
<keyword evidence="1" id="KW-0812">Transmembrane</keyword>
<protein>
    <submittedName>
        <fullName evidence="2">Uncharacterized protein</fullName>
    </submittedName>
</protein>
<reference evidence="2" key="1">
    <citation type="submission" date="2021-06" db="EMBL/GenBank/DDBJ databases">
        <authorList>
            <person name="Hodson N. C."/>
            <person name="Mongue J. A."/>
            <person name="Jaron S. K."/>
        </authorList>
    </citation>
    <scope>NUCLEOTIDE SEQUENCE</scope>
</reference>
<feature type="transmembrane region" description="Helical" evidence="1">
    <location>
        <begin position="132"/>
        <end position="154"/>
    </location>
</feature>
<proteinExistence type="predicted"/>
<organism evidence="2 3">
    <name type="scientific">Allacma fusca</name>
    <dbReference type="NCBI Taxonomy" id="39272"/>
    <lineage>
        <taxon>Eukaryota</taxon>
        <taxon>Metazoa</taxon>
        <taxon>Ecdysozoa</taxon>
        <taxon>Arthropoda</taxon>
        <taxon>Hexapoda</taxon>
        <taxon>Collembola</taxon>
        <taxon>Symphypleona</taxon>
        <taxon>Sminthuridae</taxon>
        <taxon>Allacma</taxon>
    </lineage>
</organism>
<feature type="transmembrane region" description="Helical" evidence="1">
    <location>
        <begin position="96"/>
        <end position="120"/>
    </location>
</feature>